<keyword evidence="1" id="KW-0812">Transmembrane</keyword>
<sequence>MATAKKTKSTARKRVARKIKKSKPLIEASALGVSPDQLVESQGIKTALFSPMPLLKNADEPPVNLPVAPFEEKSIFHRPLVSGRTSFWLGVGFGMFIVGVLTFVAWKLLTVETVDAVVVGLGK</sequence>
<keyword evidence="1" id="KW-0472">Membrane</keyword>
<evidence type="ECO:0000313" key="2">
    <source>
        <dbReference type="EMBL" id="OGL79906.1"/>
    </source>
</evidence>
<organism evidence="2 3">
    <name type="scientific">Candidatus Uhrbacteria bacterium RIFCSPLOWO2_01_FULL_47_24</name>
    <dbReference type="NCBI Taxonomy" id="1802401"/>
    <lineage>
        <taxon>Bacteria</taxon>
        <taxon>Candidatus Uhriibacteriota</taxon>
    </lineage>
</organism>
<proteinExistence type="predicted"/>
<keyword evidence="1" id="KW-1133">Transmembrane helix</keyword>
<evidence type="ECO:0000256" key="1">
    <source>
        <dbReference type="SAM" id="Phobius"/>
    </source>
</evidence>
<accession>A0A1F7UNQ5</accession>
<dbReference type="AlphaFoldDB" id="A0A1F7UNQ5"/>
<gene>
    <name evidence="2" type="ORF">A3B21_00765</name>
</gene>
<protein>
    <submittedName>
        <fullName evidence="2">Uncharacterized protein</fullName>
    </submittedName>
</protein>
<feature type="transmembrane region" description="Helical" evidence="1">
    <location>
        <begin position="87"/>
        <end position="106"/>
    </location>
</feature>
<dbReference type="STRING" id="1802401.A3B21_00765"/>
<dbReference type="EMBL" id="MGEJ01000022">
    <property type="protein sequence ID" value="OGL79906.1"/>
    <property type="molecule type" value="Genomic_DNA"/>
</dbReference>
<reference evidence="2 3" key="1">
    <citation type="journal article" date="2016" name="Nat. Commun.">
        <title>Thousands of microbial genomes shed light on interconnected biogeochemical processes in an aquifer system.</title>
        <authorList>
            <person name="Anantharaman K."/>
            <person name="Brown C.T."/>
            <person name="Hug L.A."/>
            <person name="Sharon I."/>
            <person name="Castelle C.J."/>
            <person name="Probst A.J."/>
            <person name="Thomas B.C."/>
            <person name="Singh A."/>
            <person name="Wilkins M.J."/>
            <person name="Karaoz U."/>
            <person name="Brodie E.L."/>
            <person name="Williams K.H."/>
            <person name="Hubbard S.S."/>
            <person name="Banfield J.F."/>
        </authorList>
    </citation>
    <scope>NUCLEOTIDE SEQUENCE [LARGE SCALE GENOMIC DNA]</scope>
</reference>
<evidence type="ECO:0000313" key="3">
    <source>
        <dbReference type="Proteomes" id="UP000176897"/>
    </source>
</evidence>
<name>A0A1F7UNQ5_9BACT</name>
<dbReference type="Proteomes" id="UP000176897">
    <property type="component" value="Unassembled WGS sequence"/>
</dbReference>
<comment type="caution">
    <text evidence="2">The sequence shown here is derived from an EMBL/GenBank/DDBJ whole genome shotgun (WGS) entry which is preliminary data.</text>
</comment>